<accession>A0AAW0CUU7</accession>
<proteinExistence type="predicted"/>
<organism evidence="1 2">
    <name type="scientific">Paramarasmius palmivorus</name>
    <dbReference type="NCBI Taxonomy" id="297713"/>
    <lineage>
        <taxon>Eukaryota</taxon>
        <taxon>Fungi</taxon>
        <taxon>Dikarya</taxon>
        <taxon>Basidiomycota</taxon>
        <taxon>Agaricomycotina</taxon>
        <taxon>Agaricomycetes</taxon>
        <taxon>Agaricomycetidae</taxon>
        <taxon>Agaricales</taxon>
        <taxon>Marasmiineae</taxon>
        <taxon>Marasmiaceae</taxon>
        <taxon>Paramarasmius</taxon>
    </lineage>
</organism>
<keyword evidence="2" id="KW-1185">Reference proteome</keyword>
<sequence length="123" mass="13899">MSNLVETTPLMGRAPTVDTLLVRVVFAMIVEAHAFVKTPTLGKSTVIVSYQRSSYTNKQYTGGHHPVDDDVLTVNPEKNPDLYEDADRLCDNCGQMKRFLKKGAYEAFLKEEAKKPGNHWLLW</sequence>
<gene>
    <name evidence="1" type="ORF">VNI00_008305</name>
</gene>
<comment type="caution">
    <text evidence="1">The sequence shown here is derived from an EMBL/GenBank/DDBJ whole genome shotgun (WGS) entry which is preliminary data.</text>
</comment>
<protein>
    <submittedName>
        <fullName evidence="1">Uncharacterized protein</fullName>
    </submittedName>
</protein>
<dbReference type="AlphaFoldDB" id="A0AAW0CUU7"/>
<dbReference type="EMBL" id="JAYKXP010000028">
    <property type="protein sequence ID" value="KAK7043694.1"/>
    <property type="molecule type" value="Genomic_DNA"/>
</dbReference>
<reference evidence="1 2" key="1">
    <citation type="submission" date="2024-01" db="EMBL/GenBank/DDBJ databases">
        <title>A draft genome for a cacao thread blight-causing isolate of Paramarasmius palmivorus.</title>
        <authorList>
            <person name="Baruah I.K."/>
            <person name="Bukari Y."/>
            <person name="Amoako-Attah I."/>
            <person name="Meinhardt L.W."/>
            <person name="Bailey B.A."/>
            <person name="Cohen S.P."/>
        </authorList>
    </citation>
    <scope>NUCLEOTIDE SEQUENCE [LARGE SCALE GENOMIC DNA]</scope>
    <source>
        <strain evidence="1 2">GH-12</strain>
    </source>
</reference>
<dbReference type="Proteomes" id="UP001383192">
    <property type="component" value="Unassembled WGS sequence"/>
</dbReference>
<evidence type="ECO:0000313" key="1">
    <source>
        <dbReference type="EMBL" id="KAK7043694.1"/>
    </source>
</evidence>
<evidence type="ECO:0000313" key="2">
    <source>
        <dbReference type="Proteomes" id="UP001383192"/>
    </source>
</evidence>
<name>A0AAW0CUU7_9AGAR</name>